<comment type="caution">
    <text evidence="9">The sequence shown here is derived from an EMBL/GenBank/DDBJ whole genome shotgun (WGS) entry which is preliminary data.</text>
</comment>
<dbReference type="GO" id="GO:0003755">
    <property type="term" value="F:peptidyl-prolyl cis-trans isomerase activity"/>
    <property type="evidence" value="ECO:0007669"/>
    <property type="project" value="UniProtKB-EC"/>
</dbReference>
<dbReference type="PROSITE" id="PS51257">
    <property type="entry name" value="PROKAR_LIPOPROTEIN"/>
    <property type="match status" value="1"/>
</dbReference>
<sequence length="328" mass="32800">MRRLAAALLIVPALLLTSCSSGSKAKSADAATSSPSASAAATAVPKSVDSAANMPVVGGTFAKSATLTVKGKPGSEFVVHTVTEGTGATVGADDYAVADVLVKDWTSGKTVSDSYANKSPLVSKPSTMIASLKEALQGHKVGSRVVVIAPPATAAAQLSSGSTLGIKATDTLAMVVDITATVPSDGQVTGAQAAVPAGLPAVESPAKQPAKITIPKGAKAPTDLKTVVLVKGNGPKVEAGQTIVAQYTGVTWADGKTFDSSWKHSGAFSTPIGTGQVISGWDKGLVGQTVGSRVELVIPPSLGYKDQAQQGIPANSTLVFVIDILAAA</sequence>
<evidence type="ECO:0000256" key="7">
    <source>
        <dbReference type="SAM" id="SignalP"/>
    </source>
</evidence>
<comment type="catalytic activity">
    <reaction evidence="1 6">
        <text>[protein]-peptidylproline (omega=180) = [protein]-peptidylproline (omega=0)</text>
        <dbReference type="Rhea" id="RHEA:16237"/>
        <dbReference type="Rhea" id="RHEA-COMP:10747"/>
        <dbReference type="Rhea" id="RHEA-COMP:10748"/>
        <dbReference type="ChEBI" id="CHEBI:83833"/>
        <dbReference type="ChEBI" id="CHEBI:83834"/>
        <dbReference type="EC" id="5.2.1.8"/>
    </reaction>
</comment>
<keyword evidence="10" id="KW-1185">Reference proteome</keyword>
<keyword evidence="7" id="KW-0732">Signal</keyword>
<dbReference type="InterPro" id="IPR001179">
    <property type="entry name" value="PPIase_FKBP_dom"/>
</dbReference>
<evidence type="ECO:0000256" key="2">
    <source>
        <dbReference type="ARBA" id="ARBA00006577"/>
    </source>
</evidence>
<evidence type="ECO:0000256" key="5">
    <source>
        <dbReference type="ARBA" id="ARBA00023235"/>
    </source>
</evidence>
<evidence type="ECO:0000256" key="1">
    <source>
        <dbReference type="ARBA" id="ARBA00000971"/>
    </source>
</evidence>
<dbReference type="RefSeq" id="WP_380586076.1">
    <property type="nucleotide sequence ID" value="NZ_JBHSQJ010000095.1"/>
</dbReference>
<name>A0ABW1G574_9ACTN</name>
<evidence type="ECO:0000313" key="10">
    <source>
        <dbReference type="Proteomes" id="UP001596174"/>
    </source>
</evidence>
<protein>
    <recommendedName>
        <fullName evidence="3 6">peptidylprolyl isomerase</fullName>
        <ecNumber evidence="3 6">5.2.1.8</ecNumber>
    </recommendedName>
</protein>
<feature type="signal peptide" evidence="7">
    <location>
        <begin position="1"/>
        <end position="23"/>
    </location>
</feature>
<evidence type="ECO:0000313" key="9">
    <source>
        <dbReference type="EMBL" id="MFC5909885.1"/>
    </source>
</evidence>
<dbReference type="EMBL" id="JBHSQJ010000095">
    <property type="protein sequence ID" value="MFC5909885.1"/>
    <property type="molecule type" value="Genomic_DNA"/>
</dbReference>
<dbReference type="SUPFAM" id="SSF54534">
    <property type="entry name" value="FKBP-like"/>
    <property type="match status" value="2"/>
</dbReference>
<evidence type="ECO:0000256" key="4">
    <source>
        <dbReference type="ARBA" id="ARBA00023110"/>
    </source>
</evidence>
<dbReference type="EC" id="5.2.1.8" evidence="3 6"/>
<feature type="chain" id="PRO_5047540366" description="peptidylprolyl isomerase" evidence="7">
    <location>
        <begin position="24"/>
        <end position="328"/>
    </location>
</feature>
<dbReference type="Proteomes" id="UP001596174">
    <property type="component" value="Unassembled WGS sequence"/>
</dbReference>
<comment type="similarity">
    <text evidence="2">Belongs to the FKBP-type PPIase family.</text>
</comment>
<dbReference type="InterPro" id="IPR046357">
    <property type="entry name" value="PPIase_dom_sf"/>
</dbReference>
<evidence type="ECO:0000259" key="8">
    <source>
        <dbReference type="PROSITE" id="PS50059"/>
    </source>
</evidence>
<reference evidence="10" key="1">
    <citation type="journal article" date="2019" name="Int. J. Syst. Evol. Microbiol.">
        <title>The Global Catalogue of Microorganisms (GCM) 10K type strain sequencing project: providing services to taxonomists for standard genome sequencing and annotation.</title>
        <authorList>
            <consortium name="The Broad Institute Genomics Platform"/>
            <consortium name="The Broad Institute Genome Sequencing Center for Infectious Disease"/>
            <person name="Wu L."/>
            <person name="Ma J."/>
        </authorList>
    </citation>
    <scope>NUCLEOTIDE SEQUENCE [LARGE SCALE GENOMIC DNA]</scope>
    <source>
        <strain evidence="10">JCM 4816</strain>
    </source>
</reference>
<keyword evidence="5 6" id="KW-0413">Isomerase</keyword>
<evidence type="ECO:0000256" key="6">
    <source>
        <dbReference type="PROSITE-ProRule" id="PRU00277"/>
    </source>
</evidence>
<dbReference type="Gene3D" id="3.10.50.40">
    <property type="match status" value="2"/>
</dbReference>
<feature type="domain" description="PPIase FKBP-type" evidence="8">
    <location>
        <begin position="240"/>
        <end position="328"/>
    </location>
</feature>
<organism evidence="9 10">
    <name type="scientific">Streptacidiphilus monticola</name>
    <dbReference type="NCBI Taxonomy" id="2161674"/>
    <lineage>
        <taxon>Bacteria</taxon>
        <taxon>Bacillati</taxon>
        <taxon>Actinomycetota</taxon>
        <taxon>Actinomycetes</taxon>
        <taxon>Kitasatosporales</taxon>
        <taxon>Streptomycetaceae</taxon>
        <taxon>Streptacidiphilus</taxon>
    </lineage>
</organism>
<accession>A0ABW1G574</accession>
<evidence type="ECO:0000256" key="3">
    <source>
        <dbReference type="ARBA" id="ARBA00013194"/>
    </source>
</evidence>
<dbReference type="PANTHER" id="PTHR43811:SF19">
    <property type="entry name" value="39 KDA FK506-BINDING NUCLEAR PROTEIN"/>
    <property type="match status" value="1"/>
</dbReference>
<dbReference type="PANTHER" id="PTHR43811">
    <property type="entry name" value="FKBP-TYPE PEPTIDYL-PROLYL CIS-TRANS ISOMERASE FKPA"/>
    <property type="match status" value="1"/>
</dbReference>
<dbReference type="Pfam" id="PF00254">
    <property type="entry name" value="FKBP_C"/>
    <property type="match status" value="1"/>
</dbReference>
<keyword evidence="4 6" id="KW-0697">Rotamase</keyword>
<dbReference type="PROSITE" id="PS50059">
    <property type="entry name" value="FKBP_PPIASE"/>
    <property type="match status" value="1"/>
</dbReference>
<proteinExistence type="inferred from homology"/>
<gene>
    <name evidence="9" type="ORF">ACFP3V_22050</name>
</gene>